<accession>A0A0R0BKP0</accession>
<dbReference type="Pfam" id="PF07495">
    <property type="entry name" value="Y_Y_Y"/>
    <property type="match status" value="1"/>
</dbReference>
<dbReference type="SMART" id="SM00387">
    <property type="entry name" value="HATPase_c"/>
    <property type="match status" value="1"/>
</dbReference>
<evidence type="ECO:0000256" key="2">
    <source>
        <dbReference type="ARBA" id="ARBA00012438"/>
    </source>
</evidence>
<reference evidence="12 13" key="1">
    <citation type="submission" date="2015-05" db="EMBL/GenBank/DDBJ databases">
        <title>Genome sequencing and analysis of members of genus Stenotrophomonas.</title>
        <authorList>
            <person name="Patil P.P."/>
            <person name="Midha S."/>
            <person name="Patil P.B."/>
        </authorList>
    </citation>
    <scope>NUCLEOTIDE SEQUENCE [LARGE SCALE GENOMIC DNA]</scope>
    <source>
        <strain evidence="12 13">DSM 17805</strain>
    </source>
</reference>
<feature type="domain" description="Histidine kinase" evidence="10">
    <location>
        <begin position="818"/>
        <end position="1037"/>
    </location>
</feature>
<sequence length="1190" mass="130686">MLLLALLMLLVPTAGAALLSTARLQAQPYLREFTVADGLPSSNIRAIAEDRFGYLWLASADGLVRFDGRDFRTWRTENGLRDNELWAVHVDARNQLWVGTHSAGLVMLSADRRNFRYFDQQSYPQIGSNRIWAITSTADGAIWFGTENAGLYRLAPDNSIRVFLPEHGNPRSLPSRAVGQLLVTDDGQLWVGTQNGVARWTGGDFERLPLEQLPSPLINTLQGDQQGRVWVGTSRGTVVVQPDGQIQTPQLDSEPGKEALQLLVQDSRGEYWYDTRGGLGLSRDGHWVSDVPVFSAMARRAVRPSWMLGYEDREGGLWFGSMDNGLWYLPANWRQFTHLQGDRDNRQGLRNPLATALAASSRDGLWVVGSGGILDHIDPRSGRIQQHFTLPLGQTWLRSVAEDGQGRVWIGTHHQLIRYDPGTGQLRRWFNGDNDNPAPAGTISRLVRCNQGRMWVFSREGGLQLRDSDGRIAWSLAVDLAPAPLQDIHTLQCGPDDQLWLGTELGVQRFDPLQQQFIPVPGSPQLAVYVMRFSVDGVLWLGHQGALSLHLLRDDGLHKVDRIDQLSGFPHITPNGLVLDVQGVAWVSAARGLYRVDLANRSVRPFGVQDGLRSQEFIANTLGMSNRGQVYAATAFGVLLLDPAALVPSKLRQVLAIERVTARQGDELLDLTHQTPLLIEPDMRDLQVNARLLSFADGSSNLYRFKLEGFDPDWVEVGNSGERIFSTLRSGQYKLLVQARTADNVWSSVQVLPFRVLPPWWASTTGIVLYALLLLVLVWVGLRLYRRRLQRINELDLARRTRELAEQASLAKTRFLANLGHEVRTPLTGVLGMSELLLASDLAWRERGYAQAIQQAGEHLLRLVNDALDLARIEAGKLELQQTLVDLGGLTDQVVMLMAPLAQAKQLHFVTERGFAPTTHVLGDAVRLRQIMLNLLGNAIKFTATGQVTLRVKVAAVSPGLSIEIVDTGPGIADAQKQRLFKRFEQAEGARTAERYGGSGLGLSISNELAMAMGGSISVDSQPGRGARFMVQLPLPWELKPVAAEPVVPSTPSLQGLSILLVEDDLTVAEVICSLLQVRQHRVRHVGHGLAALAELAAQSFDIALLDLDLPGLDGIKLAGQLRAMGYRLPLLAVTARADAEACEQAMAHGFNGFLRKPVTGQMLEEAIAAAIIAAGQAATAGSGNDQAGQ</sequence>
<dbReference type="FunFam" id="1.10.287.130:FF:000028">
    <property type="entry name" value="Hybrid signal transduction histidine kinase"/>
    <property type="match status" value="1"/>
</dbReference>
<dbReference type="InterPro" id="IPR004358">
    <property type="entry name" value="Sig_transdc_His_kin-like_C"/>
</dbReference>
<keyword evidence="8" id="KW-0812">Transmembrane</keyword>
<dbReference type="InterPro" id="IPR036097">
    <property type="entry name" value="HisK_dim/P_sf"/>
</dbReference>
<protein>
    <recommendedName>
        <fullName evidence="2">histidine kinase</fullName>
        <ecNumber evidence="2">2.7.13.3</ecNumber>
    </recommendedName>
</protein>
<keyword evidence="4" id="KW-0808">Transferase</keyword>
<dbReference type="Gene3D" id="1.10.287.130">
    <property type="match status" value="1"/>
</dbReference>
<evidence type="ECO:0000259" key="10">
    <source>
        <dbReference type="PROSITE" id="PS50109"/>
    </source>
</evidence>
<dbReference type="AlphaFoldDB" id="A0A0R0BKP0"/>
<gene>
    <name evidence="12" type="ORF">ABB25_13140</name>
</gene>
<dbReference type="SMART" id="SM00388">
    <property type="entry name" value="HisKA"/>
    <property type="match status" value="1"/>
</dbReference>
<dbReference type="InterPro" id="IPR015943">
    <property type="entry name" value="WD40/YVTN_repeat-like_dom_sf"/>
</dbReference>
<dbReference type="InterPro" id="IPR005467">
    <property type="entry name" value="His_kinase_dom"/>
</dbReference>
<organism evidence="12 13">
    <name type="scientific">Stenotrophomonas koreensis</name>
    <dbReference type="NCBI Taxonomy" id="266128"/>
    <lineage>
        <taxon>Bacteria</taxon>
        <taxon>Pseudomonadati</taxon>
        <taxon>Pseudomonadota</taxon>
        <taxon>Gammaproteobacteria</taxon>
        <taxon>Lysobacterales</taxon>
        <taxon>Lysobacteraceae</taxon>
        <taxon>Stenotrophomonas</taxon>
    </lineage>
</organism>
<dbReference type="InterPro" id="IPR011006">
    <property type="entry name" value="CheY-like_superfamily"/>
</dbReference>
<dbReference type="Pfam" id="PF00512">
    <property type="entry name" value="HisKA"/>
    <property type="match status" value="1"/>
</dbReference>
<dbReference type="SUPFAM" id="SSF63829">
    <property type="entry name" value="Calcium-dependent phosphotriesterase"/>
    <property type="match status" value="2"/>
</dbReference>
<comment type="caution">
    <text evidence="12">The sequence shown here is derived from an EMBL/GenBank/DDBJ whole genome shotgun (WGS) entry which is preliminary data.</text>
</comment>
<dbReference type="Gene3D" id="3.40.50.2300">
    <property type="match status" value="1"/>
</dbReference>
<dbReference type="SUPFAM" id="SSF55874">
    <property type="entry name" value="ATPase domain of HSP90 chaperone/DNA topoisomerase II/histidine kinase"/>
    <property type="match status" value="1"/>
</dbReference>
<dbReference type="PROSITE" id="PS50109">
    <property type="entry name" value="HIS_KIN"/>
    <property type="match status" value="1"/>
</dbReference>
<evidence type="ECO:0000256" key="6">
    <source>
        <dbReference type="ARBA" id="ARBA00023012"/>
    </source>
</evidence>
<keyword evidence="6" id="KW-0902">Two-component regulatory system</keyword>
<dbReference type="EMBL" id="LDJH01000029">
    <property type="protein sequence ID" value="KRG54866.1"/>
    <property type="molecule type" value="Genomic_DNA"/>
</dbReference>
<dbReference type="PRINTS" id="PR00344">
    <property type="entry name" value="BCTRLSENSOR"/>
</dbReference>
<dbReference type="FunFam" id="3.30.565.10:FF:000010">
    <property type="entry name" value="Sensor histidine kinase RcsC"/>
    <property type="match status" value="1"/>
</dbReference>
<dbReference type="Proteomes" id="UP000051254">
    <property type="component" value="Unassembled WGS sequence"/>
</dbReference>
<dbReference type="Pfam" id="PF07494">
    <property type="entry name" value="Reg_prop"/>
    <property type="match status" value="3"/>
</dbReference>
<feature type="domain" description="Response regulatory" evidence="11">
    <location>
        <begin position="1058"/>
        <end position="1172"/>
    </location>
</feature>
<dbReference type="PANTHER" id="PTHR43047:SF72">
    <property type="entry name" value="OSMOSENSING HISTIDINE PROTEIN KINASE SLN1"/>
    <property type="match status" value="1"/>
</dbReference>
<dbReference type="PROSITE" id="PS50110">
    <property type="entry name" value="RESPONSE_REGULATORY"/>
    <property type="match status" value="1"/>
</dbReference>
<dbReference type="InterPro" id="IPR011110">
    <property type="entry name" value="Reg_prop"/>
</dbReference>
<evidence type="ECO:0000256" key="1">
    <source>
        <dbReference type="ARBA" id="ARBA00000085"/>
    </source>
</evidence>
<feature type="transmembrane region" description="Helical" evidence="8">
    <location>
        <begin position="760"/>
        <end position="782"/>
    </location>
</feature>
<dbReference type="PANTHER" id="PTHR43047">
    <property type="entry name" value="TWO-COMPONENT HISTIDINE PROTEIN KINASE"/>
    <property type="match status" value="1"/>
</dbReference>
<dbReference type="InterPro" id="IPR003594">
    <property type="entry name" value="HATPase_dom"/>
</dbReference>
<evidence type="ECO:0000256" key="7">
    <source>
        <dbReference type="PROSITE-ProRule" id="PRU00169"/>
    </source>
</evidence>
<dbReference type="GO" id="GO:0009927">
    <property type="term" value="F:histidine phosphotransfer kinase activity"/>
    <property type="evidence" value="ECO:0007669"/>
    <property type="project" value="TreeGrafter"/>
</dbReference>
<name>A0A0R0BKP0_9GAMM</name>
<dbReference type="PATRIC" id="fig|266128.3.peg.1682"/>
<comment type="catalytic activity">
    <reaction evidence="1">
        <text>ATP + protein L-histidine = ADP + protein N-phospho-L-histidine.</text>
        <dbReference type="EC" id="2.7.13.3"/>
    </reaction>
</comment>
<dbReference type="InterPro" id="IPR036890">
    <property type="entry name" value="HATPase_C_sf"/>
</dbReference>
<feature type="chain" id="PRO_5006392608" description="histidine kinase" evidence="9">
    <location>
        <begin position="17"/>
        <end position="1190"/>
    </location>
</feature>
<dbReference type="SMART" id="SM00448">
    <property type="entry name" value="REC"/>
    <property type="match status" value="1"/>
</dbReference>
<evidence type="ECO:0000259" key="11">
    <source>
        <dbReference type="PROSITE" id="PS50110"/>
    </source>
</evidence>
<keyword evidence="3 7" id="KW-0597">Phosphoprotein</keyword>
<dbReference type="InterPro" id="IPR001789">
    <property type="entry name" value="Sig_transdc_resp-reg_receiver"/>
</dbReference>
<evidence type="ECO:0000256" key="8">
    <source>
        <dbReference type="SAM" id="Phobius"/>
    </source>
</evidence>
<dbReference type="Gene3D" id="3.30.565.10">
    <property type="entry name" value="Histidine kinase-like ATPase, C-terminal domain"/>
    <property type="match status" value="1"/>
</dbReference>
<evidence type="ECO:0000256" key="9">
    <source>
        <dbReference type="SAM" id="SignalP"/>
    </source>
</evidence>
<dbReference type="Gene3D" id="2.60.40.10">
    <property type="entry name" value="Immunoglobulins"/>
    <property type="match status" value="1"/>
</dbReference>
<keyword evidence="8" id="KW-1133">Transmembrane helix</keyword>
<evidence type="ECO:0000256" key="4">
    <source>
        <dbReference type="ARBA" id="ARBA00022679"/>
    </source>
</evidence>
<evidence type="ECO:0000256" key="3">
    <source>
        <dbReference type="ARBA" id="ARBA00022553"/>
    </source>
</evidence>
<feature type="modified residue" description="4-aspartylphosphate" evidence="7">
    <location>
        <position position="1107"/>
    </location>
</feature>
<keyword evidence="8" id="KW-0472">Membrane</keyword>
<dbReference type="STRING" id="266128.ABB25_13140"/>
<proteinExistence type="predicted"/>
<keyword evidence="13" id="KW-1185">Reference proteome</keyword>
<dbReference type="Pfam" id="PF00072">
    <property type="entry name" value="Response_reg"/>
    <property type="match status" value="1"/>
</dbReference>
<dbReference type="GO" id="GO:0005886">
    <property type="term" value="C:plasma membrane"/>
    <property type="evidence" value="ECO:0007669"/>
    <property type="project" value="TreeGrafter"/>
</dbReference>
<dbReference type="Gene3D" id="2.130.10.10">
    <property type="entry name" value="YVTN repeat-like/Quinoprotein amine dehydrogenase"/>
    <property type="match status" value="3"/>
</dbReference>
<keyword evidence="5" id="KW-0418">Kinase</keyword>
<dbReference type="SUPFAM" id="SSF47384">
    <property type="entry name" value="Homodimeric domain of signal transducing histidine kinase"/>
    <property type="match status" value="1"/>
</dbReference>
<evidence type="ECO:0000313" key="13">
    <source>
        <dbReference type="Proteomes" id="UP000051254"/>
    </source>
</evidence>
<dbReference type="InterPro" id="IPR011123">
    <property type="entry name" value="Y_Y_Y"/>
</dbReference>
<feature type="signal peptide" evidence="9">
    <location>
        <begin position="1"/>
        <end position="16"/>
    </location>
</feature>
<dbReference type="SUPFAM" id="SSF52172">
    <property type="entry name" value="CheY-like"/>
    <property type="match status" value="1"/>
</dbReference>
<keyword evidence="9" id="KW-0732">Signal</keyword>
<dbReference type="CDD" id="cd16922">
    <property type="entry name" value="HATPase_EvgS-ArcB-TorS-like"/>
    <property type="match status" value="1"/>
</dbReference>
<dbReference type="InterPro" id="IPR013783">
    <property type="entry name" value="Ig-like_fold"/>
</dbReference>
<dbReference type="InterPro" id="IPR003661">
    <property type="entry name" value="HisK_dim/P_dom"/>
</dbReference>
<dbReference type="GO" id="GO:0000155">
    <property type="term" value="F:phosphorelay sensor kinase activity"/>
    <property type="evidence" value="ECO:0007669"/>
    <property type="project" value="InterPro"/>
</dbReference>
<dbReference type="EC" id="2.7.13.3" evidence="2"/>
<dbReference type="Pfam" id="PF02518">
    <property type="entry name" value="HATPase_c"/>
    <property type="match status" value="1"/>
</dbReference>
<dbReference type="CDD" id="cd00082">
    <property type="entry name" value="HisKA"/>
    <property type="match status" value="1"/>
</dbReference>
<evidence type="ECO:0000313" key="12">
    <source>
        <dbReference type="EMBL" id="KRG54866.1"/>
    </source>
</evidence>
<evidence type="ECO:0000256" key="5">
    <source>
        <dbReference type="ARBA" id="ARBA00022777"/>
    </source>
</evidence>